<evidence type="ECO:0000313" key="3">
    <source>
        <dbReference type="Proteomes" id="UP000030764"/>
    </source>
</evidence>
<dbReference type="Proteomes" id="UP000030764">
    <property type="component" value="Unassembled WGS sequence"/>
</dbReference>
<dbReference type="EMBL" id="KL363204">
    <property type="protein sequence ID" value="KFD54867.1"/>
    <property type="molecule type" value="Genomic_DNA"/>
</dbReference>
<accession>A0A085MCC1</accession>
<dbReference type="Proteomes" id="UP000030758">
    <property type="component" value="Unassembled WGS sequence"/>
</dbReference>
<organism evidence="1 3">
    <name type="scientific">Trichuris suis</name>
    <name type="common">pig whipworm</name>
    <dbReference type="NCBI Taxonomy" id="68888"/>
    <lineage>
        <taxon>Eukaryota</taxon>
        <taxon>Metazoa</taxon>
        <taxon>Ecdysozoa</taxon>
        <taxon>Nematoda</taxon>
        <taxon>Enoplea</taxon>
        <taxon>Dorylaimia</taxon>
        <taxon>Trichinellida</taxon>
        <taxon>Trichuridae</taxon>
        <taxon>Trichuris</taxon>
    </lineage>
</organism>
<evidence type="ECO:0000313" key="1">
    <source>
        <dbReference type="EMBL" id="KFD54867.1"/>
    </source>
</evidence>
<protein>
    <submittedName>
        <fullName evidence="1">Uncharacterized protein</fullName>
    </submittedName>
</protein>
<name>A0A085MCC1_9BILA</name>
<dbReference type="EMBL" id="KL367481">
    <property type="protein sequence ID" value="KFD71741.1"/>
    <property type="molecule type" value="Genomic_DNA"/>
</dbReference>
<gene>
    <name evidence="1" type="ORF">M513_04301</name>
    <name evidence="2" type="ORF">M514_04301</name>
</gene>
<sequence>MMLHTCAKLKTELRVKRTLRSVPVSRCALIAPGIYTLSSYCATYVRFPPKTTVVEVCCEKPDSKIYSGMAQSLQKGNLKIRHYHGAGGVRTPDFPHAKRTLYH</sequence>
<keyword evidence="3" id="KW-1185">Reference proteome</keyword>
<evidence type="ECO:0000313" key="2">
    <source>
        <dbReference type="EMBL" id="KFD71741.1"/>
    </source>
</evidence>
<dbReference type="AlphaFoldDB" id="A0A085MCC1"/>
<proteinExistence type="predicted"/>
<reference evidence="1 3" key="1">
    <citation type="journal article" date="2014" name="Nat. Genet.">
        <title>Genome and transcriptome of the porcine whipworm Trichuris suis.</title>
        <authorList>
            <person name="Jex A.R."/>
            <person name="Nejsum P."/>
            <person name="Schwarz E.M."/>
            <person name="Hu L."/>
            <person name="Young N.D."/>
            <person name="Hall R.S."/>
            <person name="Korhonen P.K."/>
            <person name="Liao S."/>
            <person name="Thamsborg S."/>
            <person name="Xia J."/>
            <person name="Xu P."/>
            <person name="Wang S."/>
            <person name="Scheerlinck J.P."/>
            <person name="Hofmann A."/>
            <person name="Sternberg P.W."/>
            <person name="Wang J."/>
            <person name="Gasser R.B."/>
        </authorList>
    </citation>
    <scope>NUCLEOTIDE SEQUENCE [LARGE SCALE GENOMIC DNA]</scope>
    <source>
        <strain evidence="2">DCEP-RM93F</strain>
        <strain evidence="1">DCEP-RM93M</strain>
    </source>
</reference>